<dbReference type="InterPro" id="IPR036514">
    <property type="entry name" value="SGNH_hydro_sf"/>
</dbReference>
<evidence type="ECO:0000256" key="1">
    <source>
        <dbReference type="SAM" id="SignalP"/>
    </source>
</evidence>
<keyword evidence="4" id="KW-1185">Reference proteome</keyword>
<dbReference type="PANTHER" id="PTHR30383:SF24">
    <property type="entry name" value="THIOESTERASE 1_PROTEASE 1_LYSOPHOSPHOLIPASE L1"/>
    <property type="match status" value="1"/>
</dbReference>
<dbReference type="RefSeq" id="WP_013080657.1">
    <property type="nucleotide sequence ID" value="NZ_CP027850.1"/>
</dbReference>
<evidence type="ECO:0000313" key="4">
    <source>
        <dbReference type="Proteomes" id="UP000240527"/>
    </source>
</evidence>
<keyword evidence="1" id="KW-0732">Signal</keyword>
<feature type="signal peptide" evidence="1">
    <location>
        <begin position="1"/>
        <end position="29"/>
    </location>
</feature>
<name>A0ABM6TKI8_9CAUL</name>
<dbReference type="PANTHER" id="PTHR30383">
    <property type="entry name" value="THIOESTERASE 1/PROTEASE 1/LYSOPHOSPHOLIPASE L1"/>
    <property type="match status" value="1"/>
</dbReference>
<dbReference type="CDD" id="cd01822">
    <property type="entry name" value="Lysophospholipase_L1_like"/>
    <property type="match status" value="1"/>
</dbReference>
<gene>
    <name evidence="3" type="ORF">B7G68_18370</name>
</gene>
<dbReference type="SUPFAM" id="SSF52266">
    <property type="entry name" value="SGNH hydrolase"/>
    <property type="match status" value="1"/>
</dbReference>
<dbReference type="Pfam" id="PF13472">
    <property type="entry name" value="Lipase_GDSL_2"/>
    <property type="match status" value="1"/>
</dbReference>
<dbReference type="InterPro" id="IPR051532">
    <property type="entry name" value="Ester_Hydrolysis_Enzymes"/>
</dbReference>
<evidence type="ECO:0000259" key="2">
    <source>
        <dbReference type="Pfam" id="PF13472"/>
    </source>
</evidence>
<feature type="chain" id="PRO_5047004244" evidence="1">
    <location>
        <begin position="30"/>
        <end position="219"/>
    </location>
</feature>
<reference evidence="3 4" key="1">
    <citation type="journal article" date="2015" name="Biotechnol. Bioeng.">
        <title>Genome sequence and phenotypic characterization of Caulobacter segnis.</title>
        <authorList>
            <person name="Patel S."/>
            <person name="Fletcher B."/>
            <person name="Scott D.C."/>
            <person name="Ely B."/>
        </authorList>
    </citation>
    <scope>NUCLEOTIDE SEQUENCE [LARGE SCALE GENOMIC DNA]</scope>
    <source>
        <strain evidence="3 4">TK0059</strain>
    </source>
</reference>
<evidence type="ECO:0000313" key="3">
    <source>
        <dbReference type="EMBL" id="AVQ03629.1"/>
    </source>
</evidence>
<feature type="domain" description="SGNH hydrolase-type esterase" evidence="2">
    <location>
        <begin position="44"/>
        <end position="204"/>
    </location>
</feature>
<dbReference type="Gene3D" id="3.40.50.1110">
    <property type="entry name" value="SGNH hydrolase"/>
    <property type="match status" value="1"/>
</dbReference>
<dbReference type="EMBL" id="CP027850">
    <property type="protein sequence ID" value="AVQ03629.1"/>
    <property type="molecule type" value="Genomic_DNA"/>
</dbReference>
<proteinExistence type="predicted"/>
<dbReference type="InterPro" id="IPR013830">
    <property type="entry name" value="SGNH_hydro"/>
</dbReference>
<protein>
    <submittedName>
        <fullName evidence="3">Arylesterase</fullName>
    </submittedName>
</protein>
<sequence>MEKFHTPFTDRRALLGGLLALGVPGAVHAAVRAKAPPTPPLVTVLGDSITAGLGLAQDRALPAWLQRALDGMKIHARVFGFGVIGDTTKAGLSRVERIPAETAVCVVALGGNDLLQGADPAWTRENLRAIVTRLKARGVRVVLAGMRAPALLGVDYARRFTQIYPELARQEGVFYAPDFFTGVIGVSRYMQSDGLHPNAEGARIIAERLAPVVAQALKG</sequence>
<dbReference type="Proteomes" id="UP000240527">
    <property type="component" value="Chromosome"/>
</dbReference>
<accession>A0ABM6TKI8</accession>
<organism evidence="3 4">
    <name type="scientific">Caulobacter segnis</name>
    <dbReference type="NCBI Taxonomy" id="88688"/>
    <lineage>
        <taxon>Bacteria</taxon>
        <taxon>Pseudomonadati</taxon>
        <taxon>Pseudomonadota</taxon>
        <taxon>Alphaproteobacteria</taxon>
        <taxon>Caulobacterales</taxon>
        <taxon>Caulobacteraceae</taxon>
        <taxon>Caulobacter</taxon>
    </lineage>
</organism>